<dbReference type="CDD" id="cd11660">
    <property type="entry name" value="SANT_TRF"/>
    <property type="match status" value="1"/>
</dbReference>
<dbReference type="PROSITE" id="PS50090">
    <property type="entry name" value="MYB_LIKE"/>
    <property type="match status" value="1"/>
</dbReference>
<keyword evidence="4" id="KW-1133">Transmembrane helix</keyword>
<comment type="subcellular location">
    <subcellularLocation>
        <location evidence="1">Nucleus</location>
    </subcellularLocation>
</comment>
<dbReference type="Pfam" id="PF00249">
    <property type="entry name" value="Myb_DNA-binding"/>
    <property type="match status" value="1"/>
</dbReference>
<dbReference type="Gramene" id="Psat05G0425600-T1">
    <property type="protein sequence ID" value="KAI5408356.1"/>
    <property type="gene ID" value="KIW84_054256"/>
</dbReference>
<accession>A0A9D4WTW9</accession>
<feature type="region of interest" description="Disordered" evidence="3">
    <location>
        <begin position="219"/>
        <end position="253"/>
    </location>
</feature>
<dbReference type="PANTHER" id="PTHR46993">
    <property type="entry name" value="MYB TRANSCRIPTION FACTOR"/>
    <property type="match status" value="1"/>
</dbReference>
<keyword evidence="2" id="KW-0539">Nucleus</keyword>
<comment type="caution">
    <text evidence="7">The sequence shown here is derived from an EMBL/GenBank/DDBJ whole genome shotgun (WGS) entry which is preliminary data.</text>
</comment>
<dbReference type="SMART" id="SM00717">
    <property type="entry name" value="SANT"/>
    <property type="match status" value="1"/>
</dbReference>
<protein>
    <submittedName>
        <fullName evidence="7">Uncharacterized protein</fullName>
    </submittedName>
</protein>
<feature type="compositionally biased region" description="Basic and acidic residues" evidence="3">
    <location>
        <begin position="219"/>
        <end position="233"/>
    </location>
</feature>
<gene>
    <name evidence="7" type="ORF">KIW84_054256</name>
</gene>
<dbReference type="InterPro" id="IPR001005">
    <property type="entry name" value="SANT/Myb"/>
</dbReference>
<dbReference type="PROSITE" id="PS51294">
    <property type="entry name" value="HTH_MYB"/>
    <property type="match status" value="1"/>
</dbReference>
<evidence type="ECO:0000256" key="4">
    <source>
        <dbReference type="SAM" id="Phobius"/>
    </source>
</evidence>
<feature type="domain" description="Myb-like" evidence="5">
    <location>
        <begin position="491"/>
        <end position="546"/>
    </location>
</feature>
<dbReference type="Gene3D" id="1.10.10.60">
    <property type="entry name" value="Homeodomain-like"/>
    <property type="match status" value="1"/>
</dbReference>
<feature type="domain" description="HTH myb-type" evidence="6">
    <location>
        <begin position="491"/>
        <end position="547"/>
    </location>
</feature>
<dbReference type="SUPFAM" id="SSF46689">
    <property type="entry name" value="Homeodomain-like"/>
    <property type="match status" value="1"/>
</dbReference>
<dbReference type="AlphaFoldDB" id="A0A9D4WTW9"/>
<dbReference type="PANTHER" id="PTHR46993:SF6">
    <property type="entry name" value="MYB TRANSCRIPTION FACTOR"/>
    <property type="match status" value="1"/>
</dbReference>
<evidence type="ECO:0000259" key="6">
    <source>
        <dbReference type="PROSITE" id="PS51294"/>
    </source>
</evidence>
<keyword evidence="4" id="KW-0812">Transmembrane</keyword>
<evidence type="ECO:0000313" key="7">
    <source>
        <dbReference type="EMBL" id="KAI5408356.1"/>
    </source>
</evidence>
<name>A0A9D4WTW9_PEA</name>
<dbReference type="InterPro" id="IPR009057">
    <property type="entry name" value="Homeodomain-like_sf"/>
</dbReference>
<evidence type="ECO:0000256" key="1">
    <source>
        <dbReference type="ARBA" id="ARBA00004123"/>
    </source>
</evidence>
<sequence>MKTMDKDISNWVMEFLLRSSVPDSLIQKTLTVLPLSGADSRLKKTLLLRTLQTHLRNASLSETSLQIIEHLEELYRIDAVPISDAMRSAYCSVAVECTVKYLITAHEDPSGEYFSAVRRIWRGRVVQLSAEVRRSELLSDELSRWGEDIEAALWDVKVSERLAGLNTRRDAMNEVNRFLKDAWQIMGPSFLDSMALSSKGNGLRPEGVCGIASGSEKLRKSDGRLESSGKEKMCSVGDDNNDNVDDDGDGDDDDVAVMGENHGNKRLEDRVGTSVDANQEVGGCDSSNVDKEFRKDNIQLKRKHSALRTCHRGVKVSGAEDVSPSNLSSKYKILPSAEVKKVRESLKSSSMELKALVKDPLPDALRSSEDVRSKLATEHINLGPPSENQSGHVDVRHSDRCKSIVLYQAKANDANLAKKPSVPCSNDRRPNFMGRASSAHTYEMLRVSCFGGFFWLLWCSLVLVCTFNWALAHSFFMQWNDSIDNSPQERLPRRKKRKWTSLEEETLRAGVKMFGEGNWRTIRDFYSNIFEYRSGVDLKDKWRNMTR</sequence>
<evidence type="ECO:0000256" key="3">
    <source>
        <dbReference type="SAM" id="MobiDB-lite"/>
    </source>
</evidence>
<evidence type="ECO:0000256" key="2">
    <source>
        <dbReference type="ARBA" id="ARBA00023242"/>
    </source>
</evidence>
<dbReference type="EMBL" id="JAMSHJ010000005">
    <property type="protein sequence ID" value="KAI5408356.1"/>
    <property type="molecule type" value="Genomic_DNA"/>
</dbReference>
<feature type="compositionally biased region" description="Acidic residues" evidence="3">
    <location>
        <begin position="239"/>
        <end position="253"/>
    </location>
</feature>
<keyword evidence="8" id="KW-1185">Reference proteome</keyword>
<evidence type="ECO:0000313" key="8">
    <source>
        <dbReference type="Proteomes" id="UP001058974"/>
    </source>
</evidence>
<organism evidence="7 8">
    <name type="scientific">Pisum sativum</name>
    <name type="common">Garden pea</name>
    <name type="synonym">Lathyrus oleraceus</name>
    <dbReference type="NCBI Taxonomy" id="3888"/>
    <lineage>
        <taxon>Eukaryota</taxon>
        <taxon>Viridiplantae</taxon>
        <taxon>Streptophyta</taxon>
        <taxon>Embryophyta</taxon>
        <taxon>Tracheophyta</taxon>
        <taxon>Spermatophyta</taxon>
        <taxon>Magnoliopsida</taxon>
        <taxon>eudicotyledons</taxon>
        <taxon>Gunneridae</taxon>
        <taxon>Pentapetalae</taxon>
        <taxon>rosids</taxon>
        <taxon>fabids</taxon>
        <taxon>Fabales</taxon>
        <taxon>Fabaceae</taxon>
        <taxon>Papilionoideae</taxon>
        <taxon>50 kb inversion clade</taxon>
        <taxon>NPAAA clade</taxon>
        <taxon>Hologalegina</taxon>
        <taxon>IRL clade</taxon>
        <taxon>Fabeae</taxon>
        <taxon>Lathyrus</taxon>
    </lineage>
</organism>
<dbReference type="Proteomes" id="UP001058974">
    <property type="component" value="Chromosome 5"/>
</dbReference>
<keyword evidence="4" id="KW-0472">Membrane</keyword>
<dbReference type="InterPro" id="IPR017930">
    <property type="entry name" value="Myb_dom"/>
</dbReference>
<dbReference type="GO" id="GO:0005634">
    <property type="term" value="C:nucleus"/>
    <property type="evidence" value="ECO:0007669"/>
    <property type="project" value="UniProtKB-SubCell"/>
</dbReference>
<reference evidence="7 8" key="1">
    <citation type="journal article" date="2022" name="Nat. Genet.">
        <title>Improved pea reference genome and pan-genome highlight genomic features and evolutionary characteristics.</title>
        <authorList>
            <person name="Yang T."/>
            <person name="Liu R."/>
            <person name="Luo Y."/>
            <person name="Hu S."/>
            <person name="Wang D."/>
            <person name="Wang C."/>
            <person name="Pandey M.K."/>
            <person name="Ge S."/>
            <person name="Xu Q."/>
            <person name="Li N."/>
            <person name="Li G."/>
            <person name="Huang Y."/>
            <person name="Saxena R.K."/>
            <person name="Ji Y."/>
            <person name="Li M."/>
            <person name="Yan X."/>
            <person name="He Y."/>
            <person name="Liu Y."/>
            <person name="Wang X."/>
            <person name="Xiang C."/>
            <person name="Varshney R.K."/>
            <person name="Ding H."/>
            <person name="Gao S."/>
            <person name="Zong X."/>
        </authorList>
    </citation>
    <scope>NUCLEOTIDE SEQUENCE [LARGE SCALE GENOMIC DNA]</scope>
    <source>
        <strain evidence="7 8">cv. Zhongwan 6</strain>
    </source>
</reference>
<proteinExistence type="predicted"/>
<evidence type="ECO:0000259" key="5">
    <source>
        <dbReference type="PROSITE" id="PS50090"/>
    </source>
</evidence>
<feature type="transmembrane region" description="Helical" evidence="4">
    <location>
        <begin position="452"/>
        <end position="471"/>
    </location>
</feature>